<name>A0A1W0WIS6_HYPEX</name>
<dbReference type="GO" id="GO:0033328">
    <property type="term" value="F:peroxisome membrane targeting sequence binding"/>
    <property type="evidence" value="ECO:0007669"/>
    <property type="project" value="TreeGrafter"/>
</dbReference>
<evidence type="ECO:0000256" key="3">
    <source>
        <dbReference type="SAM" id="MobiDB-lite"/>
    </source>
</evidence>
<dbReference type="Gene3D" id="1.20.120.900">
    <property type="entry name" value="Pex19, mPTS binding domain"/>
    <property type="match status" value="1"/>
</dbReference>
<comment type="similarity">
    <text evidence="1">Belongs to the peroxin-19 family.</text>
</comment>
<dbReference type="GO" id="GO:0045046">
    <property type="term" value="P:protein import into peroxisome membrane"/>
    <property type="evidence" value="ECO:0007669"/>
    <property type="project" value="TreeGrafter"/>
</dbReference>
<dbReference type="Proteomes" id="UP000192578">
    <property type="component" value="Unassembled WGS sequence"/>
</dbReference>
<dbReference type="InterPro" id="IPR038322">
    <property type="entry name" value="Pex19_C_sf"/>
</dbReference>
<protein>
    <recommendedName>
        <fullName evidence="2">Peroxin-19</fullName>
    </recommendedName>
</protein>
<evidence type="ECO:0000256" key="2">
    <source>
        <dbReference type="ARBA" id="ARBA00029688"/>
    </source>
</evidence>
<dbReference type="PANTHER" id="PTHR12774">
    <property type="entry name" value="PEROXISOMAL BIOGENESIS FACTOR 19"/>
    <property type="match status" value="1"/>
</dbReference>
<comment type="caution">
    <text evidence="4">The sequence shown here is derived from an EMBL/GenBank/DDBJ whole genome shotgun (WGS) entry which is preliminary data.</text>
</comment>
<dbReference type="Pfam" id="PF04614">
    <property type="entry name" value="Pex19"/>
    <property type="match status" value="1"/>
</dbReference>
<dbReference type="InterPro" id="IPR006708">
    <property type="entry name" value="Pex19"/>
</dbReference>
<organism evidence="4 5">
    <name type="scientific">Hypsibius exemplaris</name>
    <name type="common">Freshwater tardigrade</name>
    <dbReference type="NCBI Taxonomy" id="2072580"/>
    <lineage>
        <taxon>Eukaryota</taxon>
        <taxon>Metazoa</taxon>
        <taxon>Ecdysozoa</taxon>
        <taxon>Tardigrada</taxon>
        <taxon>Eutardigrada</taxon>
        <taxon>Parachela</taxon>
        <taxon>Hypsibioidea</taxon>
        <taxon>Hypsibiidae</taxon>
        <taxon>Hypsibius</taxon>
    </lineage>
</organism>
<dbReference type="AlphaFoldDB" id="A0A1W0WIS6"/>
<evidence type="ECO:0000313" key="4">
    <source>
        <dbReference type="EMBL" id="OQV15131.1"/>
    </source>
</evidence>
<dbReference type="GO" id="GO:0005778">
    <property type="term" value="C:peroxisomal membrane"/>
    <property type="evidence" value="ECO:0007669"/>
    <property type="project" value="TreeGrafter"/>
</dbReference>
<sequence>MDQEAHLSNEISDLDKLLEEALADFSRPILLPSEKARSRVGKTTGDDVAVDGVSPSPKGAPQPKPTQREDTTSEEDAFLEETAREIDDVLSSIAQEDPALAKQLRNLTDCAAGVSSADHNVAMKSFSEFATMFKETLKNVSSQSGVAPEELLDEDLDGLMENLDKLAMGQPDSDSQSRAAGQSADDVDFSVPLNDVVKALLAKDVMYASLQRCEEEFVPWLATNRGTLAAADLNRYESQLASVRNLLREYEAQPDSGDASDEHFQRIFIMIATLQDLGAFPEQLMAKVNTDAFHVNLAKQFANDDGLEPPDCKTA</sequence>
<evidence type="ECO:0000256" key="1">
    <source>
        <dbReference type="ARBA" id="ARBA00006326"/>
    </source>
</evidence>
<proteinExistence type="inferred from homology"/>
<dbReference type="OrthoDB" id="21292at2759"/>
<feature type="region of interest" description="Disordered" evidence="3">
    <location>
        <begin position="33"/>
        <end position="75"/>
    </location>
</feature>
<gene>
    <name evidence="4" type="ORF">BV898_10646</name>
</gene>
<dbReference type="PANTHER" id="PTHR12774:SF2">
    <property type="entry name" value="PEROXISOMAL BIOGENESIS FACTOR 19"/>
    <property type="match status" value="1"/>
</dbReference>
<reference evidence="5" key="1">
    <citation type="submission" date="2017-01" db="EMBL/GenBank/DDBJ databases">
        <title>Comparative genomics of anhydrobiosis in the tardigrade Hypsibius dujardini.</title>
        <authorList>
            <person name="Yoshida Y."/>
            <person name="Koutsovoulos G."/>
            <person name="Laetsch D."/>
            <person name="Stevens L."/>
            <person name="Kumar S."/>
            <person name="Horikawa D."/>
            <person name="Ishino K."/>
            <person name="Komine S."/>
            <person name="Tomita M."/>
            <person name="Blaxter M."/>
            <person name="Arakawa K."/>
        </authorList>
    </citation>
    <scope>NUCLEOTIDE SEQUENCE [LARGE SCALE GENOMIC DNA]</scope>
    <source>
        <strain evidence="5">Z151</strain>
    </source>
</reference>
<accession>A0A1W0WIS6</accession>
<keyword evidence="5" id="KW-1185">Reference proteome</keyword>
<evidence type="ECO:0000313" key="5">
    <source>
        <dbReference type="Proteomes" id="UP000192578"/>
    </source>
</evidence>
<dbReference type="EMBL" id="MTYJ01000093">
    <property type="protein sequence ID" value="OQV15131.1"/>
    <property type="molecule type" value="Genomic_DNA"/>
</dbReference>